<keyword evidence="2" id="KW-1185">Reference proteome</keyword>
<dbReference type="eggNOG" id="COG0236">
    <property type="taxonomic scope" value="Bacteria"/>
</dbReference>
<dbReference type="EMBL" id="CAIE01000035">
    <property type="protein sequence ID" value="CCH19513.1"/>
    <property type="molecule type" value="Genomic_DNA"/>
</dbReference>
<dbReference type="Proteomes" id="UP000003448">
    <property type="component" value="Unassembled WGS sequence"/>
</dbReference>
<dbReference type="RefSeq" id="WP_007461636.1">
    <property type="nucleotide sequence ID" value="NZ_HF570108.1"/>
</dbReference>
<protein>
    <submittedName>
        <fullName evidence="1">Putative polyketide-8 synthase acyl carrier protein 2</fullName>
    </submittedName>
</protein>
<proteinExistence type="predicted"/>
<dbReference type="InterPro" id="IPR036736">
    <property type="entry name" value="ACP-like_sf"/>
</dbReference>
<evidence type="ECO:0000313" key="2">
    <source>
        <dbReference type="Proteomes" id="UP000003448"/>
    </source>
</evidence>
<organism evidence="1 2">
    <name type="scientific">Micromonospora lupini str. Lupac 08</name>
    <dbReference type="NCBI Taxonomy" id="1150864"/>
    <lineage>
        <taxon>Bacteria</taxon>
        <taxon>Bacillati</taxon>
        <taxon>Actinomycetota</taxon>
        <taxon>Actinomycetes</taxon>
        <taxon>Micromonosporales</taxon>
        <taxon>Micromonosporaceae</taxon>
        <taxon>Micromonospora</taxon>
    </lineage>
</organism>
<accession>I0L6R6</accession>
<name>I0L6R6_9ACTN</name>
<gene>
    <name evidence="1" type="ORF">MILUP08_44388</name>
</gene>
<evidence type="ECO:0000313" key="1">
    <source>
        <dbReference type="EMBL" id="CCH19513.1"/>
    </source>
</evidence>
<dbReference type="OrthoDB" id="3192566at2"/>
<dbReference type="Gene3D" id="1.10.1200.10">
    <property type="entry name" value="ACP-like"/>
    <property type="match status" value="1"/>
</dbReference>
<comment type="caution">
    <text evidence="1">The sequence shown here is derived from an EMBL/GenBank/DDBJ whole genome shotgun (WGS) entry which is preliminary data.</text>
</comment>
<dbReference type="AlphaFoldDB" id="I0L6R6"/>
<reference evidence="2" key="1">
    <citation type="journal article" date="2012" name="J. Bacteriol.">
        <title>Genome Sequence of Micromonospora lupini Lupac 08, Isolated from Root Nodules of Lupinus angustifolius.</title>
        <authorList>
            <person name="Alonso-Vega P."/>
            <person name="Normand P."/>
            <person name="Bacigalupe R."/>
            <person name="Pujic P."/>
            <person name="Lajus A."/>
            <person name="Vallenet D."/>
            <person name="Carro L."/>
            <person name="Coll P."/>
            <person name="Trujillo M.E."/>
        </authorList>
    </citation>
    <scope>NUCLEOTIDE SEQUENCE [LARGE SCALE GENOMIC DNA]</scope>
    <source>
        <strain evidence="2">Lupac 08</strain>
    </source>
</reference>
<dbReference type="STRING" id="1150864.MILUP08_44388"/>
<dbReference type="SUPFAM" id="SSF47336">
    <property type="entry name" value="ACP-like"/>
    <property type="match status" value="1"/>
</dbReference>
<sequence>MTLTEVVAGVLEVDPAEVTDESGPETIGTWTSLRHLQLVVTLEEVYGLSFVFEEIRDVRSVGELRTVLRAKGTETR</sequence>